<protein>
    <recommendedName>
        <fullName evidence="1">Creatinase N-terminal domain-containing protein</fullName>
    </recommendedName>
</protein>
<accession>A0A0T7G2G3</accession>
<dbReference type="EMBL" id="CCRK01000016">
    <property type="protein sequence ID" value="CDZ53416.1"/>
    <property type="molecule type" value="Genomic_DNA"/>
</dbReference>
<dbReference type="RefSeq" id="WP_046637773.1">
    <property type="nucleotide sequence ID" value="NZ_CCRH01000032.1"/>
</dbReference>
<reference evidence="4 5" key="1">
    <citation type="submission" date="2014-08" db="EMBL/GenBank/DDBJ databases">
        <authorList>
            <person name="Chen Y.-H."/>
        </authorList>
    </citation>
    <scope>NUCLEOTIDE SEQUENCE [LARGE SCALE GENOMIC DNA]</scope>
</reference>
<proteinExistence type="predicted"/>
<dbReference type="SUPFAM" id="SSF53092">
    <property type="entry name" value="Creatinase/prolidase N-terminal domain"/>
    <property type="match status" value="1"/>
</dbReference>
<dbReference type="InterPro" id="IPR000587">
    <property type="entry name" value="Creatinase_N"/>
</dbReference>
<organism evidence="2 5">
    <name type="scientific">Neorhizobium galegae bv. officinalis</name>
    <dbReference type="NCBI Taxonomy" id="323656"/>
    <lineage>
        <taxon>Bacteria</taxon>
        <taxon>Pseudomonadati</taxon>
        <taxon>Pseudomonadota</taxon>
        <taxon>Alphaproteobacteria</taxon>
        <taxon>Hyphomicrobiales</taxon>
        <taxon>Rhizobiaceae</taxon>
        <taxon>Rhizobium/Agrobacterium group</taxon>
        <taxon>Neorhizobium</taxon>
    </lineage>
</organism>
<feature type="domain" description="Creatinase N-terminal" evidence="1">
    <location>
        <begin position="18"/>
        <end position="64"/>
    </location>
</feature>
<evidence type="ECO:0000313" key="4">
    <source>
        <dbReference type="Proteomes" id="UP000039660"/>
    </source>
</evidence>
<dbReference type="Pfam" id="PF01321">
    <property type="entry name" value="Creatinase_N"/>
    <property type="match status" value="1"/>
</dbReference>
<dbReference type="Proteomes" id="UP000046176">
    <property type="component" value="Unassembled WGS sequence"/>
</dbReference>
<sequence>MSIIGDGIPFTKAEFSRRIALVKSEMERREIDTLLISEPSNICYLTGYEAWSFYVFQMLVLHRDLEEPVWIGRYMDAVSVGPLDSGDGVI</sequence>
<evidence type="ECO:0000313" key="2">
    <source>
        <dbReference type="EMBL" id="CDZ41418.1"/>
    </source>
</evidence>
<name>A0A0T7G2G3_NEOGA</name>
<evidence type="ECO:0000313" key="3">
    <source>
        <dbReference type="EMBL" id="CDZ53416.1"/>
    </source>
</evidence>
<dbReference type="InterPro" id="IPR029149">
    <property type="entry name" value="Creatin/AminoP/Spt16_N"/>
</dbReference>
<gene>
    <name evidence="2" type="ORF">NGAL_HAMBI1145_58840</name>
    <name evidence="3" type="ORF">NGAL_HAMBI1189_49780</name>
</gene>
<dbReference type="OrthoDB" id="9761809at2"/>
<dbReference type="Proteomes" id="UP000039660">
    <property type="component" value="Unassembled WGS sequence"/>
</dbReference>
<evidence type="ECO:0000259" key="1">
    <source>
        <dbReference type="Pfam" id="PF01321"/>
    </source>
</evidence>
<dbReference type="EMBL" id="CCRH01000032">
    <property type="protein sequence ID" value="CDZ41418.1"/>
    <property type="molecule type" value="Genomic_DNA"/>
</dbReference>
<evidence type="ECO:0000313" key="5">
    <source>
        <dbReference type="Proteomes" id="UP000046176"/>
    </source>
</evidence>
<dbReference type="AlphaFoldDB" id="A0A0T7G2G3"/>
<dbReference type="Gene3D" id="3.40.350.10">
    <property type="entry name" value="Creatinase/prolidase N-terminal domain"/>
    <property type="match status" value="1"/>
</dbReference>